<evidence type="ECO:0000259" key="3">
    <source>
        <dbReference type="PROSITE" id="PS50893"/>
    </source>
</evidence>
<evidence type="ECO:0000313" key="4">
    <source>
        <dbReference type="EMBL" id="GAA3384073.1"/>
    </source>
</evidence>
<dbReference type="EMBL" id="BAAAYN010000006">
    <property type="protein sequence ID" value="GAA3384073.1"/>
    <property type="molecule type" value="Genomic_DNA"/>
</dbReference>
<keyword evidence="1" id="KW-0547">Nucleotide-binding</keyword>
<reference evidence="5" key="1">
    <citation type="journal article" date="2019" name="Int. J. Syst. Evol. Microbiol.">
        <title>The Global Catalogue of Microorganisms (GCM) 10K type strain sequencing project: providing services to taxonomists for standard genome sequencing and annotation.</title>
        <authorList>
            <consortium name="The Broad Institute Genomics Platform"/>
            <consortium name="The Broad Institute Genome Sequencing Center for Infectious Disease"/>
            <person name="Wu L."/>
            <person name="Ma J."/>
        </authorList>
    </citation>
    <scope>NUCLEOTIDE SEQUENCE [LARGE SCALE GENOMIC DNA]</scope>
    <source>
        <strain evidence="5">JCM 9458</strain>
    </source>
</reference>
<dbReference type="SUPFAM" id="SSF52540">
    <property type="entry name" value="P-loop containing nucleoside triphosphate hydrolases"/>
    <property type="match status" value="1"/>
</dbReference>
<dbReference type="PROSITE" id="PS00211">
    <property type="entry name" value="ABC_TRANSPORTER_1"/>
    <property type="match status" value="1"/>
</dbReference>
<feature type="domain" description="ABC transporter" evidence="3">
    <location>
        <begin position="3"/>
        <end position="235"/>
    </location>
</feature>
<dbReference type="InterPro" id="IPR027417">
    <property type="entry name" value="P-loop_NTPase"/>
</dbReference>
<gene>
    <name evidence="4" type="ORF">GCM10020369_12400</name>
</gene>
<evidence type="ECO:0000313" key="5">
    <source>
        <dbReference type="Proteomes" id="UP001501676"/>
    </source>
</evidence>
<dbReference type="PROSITE" id="PS50893">
    <property type="entry name" value="ABC_TRANSPORTER_2"/>
    <property type="match status" value="1"/>
</dbReference>
<keyword evidence="5" id="KW-1185">Reference proteome</keyword>
<proteinExistence type="predicted"/>
<dbReference type="InterPro" id="IPR017871">
    <property type="entry name" value="ABC_transporter-like_CS"/>
</dbReference>
<evidence type="ECO:0000256" key="2">
    <source>
        <dbReference type="ARBA" id="ARBA00022840"/>
    </source>
</evidence>
<dbReference type="Proteomes" id="UP001501676">
    <property type="component" value="Unassembled WGS sequence"/>
</dbReference>
<dbReference type="RefSeq" id="WP_345727056.1">
    <property type="nucleotide sequence ID" value="NZ_BAAAYN010000006.1"/>
</dbReference>
<dbReference type="Gene3D" id="3.40.50.300">
    <property type="entry name" value="P-loop containing nucleotide triphosphate hydrolases"/>
    <property type="match status" value="1"/>
</dbReference>
<dbReference type="GO" id="GO:0005524">
    <property type="term" value="F:ATP binding"/>
    <property type="evidence" value="ECO:0007669"/>
    <property type="project" value="UniProtKB-KW"/>
</dbReference>
<name>A0ABP6ST09_9ACTN</name>
<dbReference type="SMART" id="SM00382">
    <property type="entry name" value="AAA"/>
    <property type="match status" value="1"/>
</dbReference>
<sequence>MRVHADGVAVEIAGTTIVADAVLSAEPGTLVGLLGPNGSGKTTLLRTVYRALRPNAGSVHVGDDDVWHLNARDAARRTAVVVQDDPTDFEFTVREVVELGRVPHQGLLDRHTSVDDEIVDSALTTAGVVHFADRLVSTLSGGERQRVFVARALAQQTPVLVLDEPTNHLDIRAQIELLELLRGLGVTVVAALHDLNLAATYCDTLYVLKSGRVVASGPVADVLVPDLVRDVYGVSAVVLPNPITGRPTLGFGPLVPTSSEKELT</sequence>
<accession>A0ABP6ST09</accession>
<dbReference type="CDD" id="cd03214">
    <property type="entry name" value="ABC_Iron-Siderophores_B12_Hemin"/>
    <property type="match status" value="1"/>
</dbReference>
<evidence type="ECO:0000256" key="1">
    <source>
        <dbReference type="ARBA" id="ARBA00022741"/>
    </source>
</evidence>
<dbReference type="PANTHER" id="PTHR42794">
    <property type="entry name" value="HEMIN IMPORT ATP-BINDING PROTEIN HMUV"/>
    <property type="match status" value="1"/>
</dbReference>
<dbReference type="InterPro" id="IPR003439">
    <property type="entry name" value="ABC_transporter-like_ATP-bd"/>
</dbReference>
<keyword evidence="2 4" id="KW-0067">ATP-binding</keyword>
<dbReference type="PANTHER" id="PTHR42794:SF2">
    <property type="entry name" value="ABC TRANSPORTER ATP-BINDING PROTEIN"/>
    <property type="match status" value="1"/>
</dbReference>
<protein>
    <submittedName>
        <fullName evidence="4">ABC transporter ATP-binding protein</fullName>
    </submittedName>
</protein>
<comment type="caution">
    <text evidence="4">The sequence shown here is derived from an EMBL/GenBank/DDBJ whole genome shotgun (WGS) entry which is preliminary data.</text>
</comment>
<dbReference type="Pfam" id="PF00005">
    <property type="entry name" value="ABC_tran"/>
    <property type="match status" value="1"/>
</dbReference>
<organism evidence="4 5">
    <name type="scientific">Cryptosporangium minutisporangium</name>
    <dbReference type="NCBI Taxonomy" id="113569"/>
    <lineage>
        <taxon>Bacteria</taxon>
        <taxon>Bacillati</taxon>
        <taxon>Actinomycetota</taxon>
        <taxon>Actinomycetes</taxon>
        <taxon>Cryptosporangiales</taxon>
        <taxon>Cryptosporangiaceae</taxon>
        <taxon>Cryptosporangium</taxon>
    </lineage>
</organism>
<dbReference type="InterPro" id="IPR003593">
    <property type="entry name" value="AAA+_ATPase"/>
</dbReference>